<accession>A0A3P1Y233</accession>
<dbReference type="Pfam" id="PF04464">
    <property type="entry name" value="Glyphos_transf"/>
    <property type="match status" value="1"/>
</dbReference>
<evidence type="ECO:0000313" key="2">
    <source>
        <dbReference type="Proteomes" id="UP000278609"/>
    </source>
</evidence>
<dbReference type="InterPro" id="IPR051612">
    <property type="entry name" value="Teichoic_Acid_Biosynth"/>
</dbReference>
<dbReference type="OrthoDB" id="1522454at2"/>
<dbReference type="PANTHER" id="PTHR37316:SF2">
    <property type="entry name" value="TEICHOIC ACID RIBITOL-PHOSPHATE POLYMERASE TARK"/>
    <property type="match status" value="1"/>
</dbReference>
<dbReference type="RefSeq" id="WP_124750327.1">
    <property type="nucleotide sequence ID" value="NZ_RQYS01000001.1"/>
</dbReference>
<comment type="caution">
    <text evidence="1">The sequence shown here is derived from an EMBL/GenBank/DDBJ whole genome shotgun (WGS) entry which is preliminary data.</text>
</comment>
<dbReference type="EMBL" id="RQYS01000001">
    <property type="protein sequence ID" value="RRD63183.1"/>
    <property type="molecule type" value="Genomic_DNA"/>
</dbReference>
<keyword evidence="1" id="KW-0808">Transferase</keyword>
<protein>
    <submittedName>
        <fullName evidence="1">CDP-glycerol glycerophosphotransferase</fullName>
    </submittedName>
</protein>
<dbReference type="InterPro" id="IPR007554">
    <property type="entry name" value="Glycerophosphate_synth"/>
</dbReference>
<name>A0A3P1Y233_TANFO</name>
<sequence length="353" mass="42161">MRVVLFCEHQYAINILQPIETEIRNNLNDCGYEVLWFVDRRHIPEFPLKNDTRWTHSMQEVYDFSPEVIFVPGNIVPYYLPGVKAEIFHGYAAEKKDHWIIRRYIDIYLTQGPFFTRGFEALARKYKDFEVKETGWSRQDWIHQNRHAFDEEKQQWLATHNREHLVLYAPTFSPSLTSVPHLREGLKQLADQRNILLLLKLHPLTKPEWVANYRSLADEHTNIVWIDDHNITKYQLMADVMISDTSSTIYEFLLLDKPVITYKAVAKDKFWLDIDHADLLPEAFDEVLDSPMFNEKRRWVIDNYDPHNHGKVCRNMLLAVHDYIDRHGVPRERKLNLWRKYKSIKTFGKIVRK</sequence>
<dbReference type="Gene3D" id="3.40.50.12580">
    <property type="match status" value="1"/>
</dbReference>
<reference evidence="1 2" key="1">
    <citation type="submission" date="2018-11" db="EMBL/GenBank/DDBJ databases">
        <title>Genomes From Bacteria Associated with the Canine Oral Cavity: a Test Case for Automated Genome-Based Taxonomic Assignment.</title>
        <authorList>
            <person name="Coil D.A."/>
            <person name="Jospin G."/>
            <person name="Darling A.E."/>
            <person name="Wallis C."/>
            <person name="Davis I.J."/>
            <person name="Harris S."/>
            <person name="Eisen J.A."/>
            <person name="Holcombe L.J."/>
            <person name="O'Flynn C."/>
        </authorList>
    </citation>
    <scope>NUCLEOTIDE SEQUENCE [LARGE SCALE GENOMIC DNA]</scope>
    <source>
        <strain evidence="1 2">OH2617_COT-023</strain>
    </source>
</reference>
<gene>
    <name evidence="1" type="ORF">EII40_00090</name>
</gene>
<dbReference type="SUPFAM" id="SSF53756">
    <property type="entry name" value="UDP-Glycosyltransferase/glycogen phosphorylase"/>
    <property type="match status" value="1"/>
</dbReference>
<dbReference type="InterPro" id="IPR043148">
    <property type="entry name" value="TagF_C"/>
</dbReference>
<proteinExistence type="predicted"/>
<dbReference type="Proteomes" id="UP000278609">
    <property type="component" value="Unassembled WGS sequence"/>
</dbReference>
<dbReference type="PANTHER" id="PTHR37316">
    <property type="entry name" value="TEICHOIC ACID GLYCEROL-PHOSPHATE PRIMASE"/>
    <property type="match status" value="1"/>
</dbReference>
<organism evidence="1 2">
    <name type="scientific">Tannerella forsythia</name>
    <name type="common">Bacteroides forsythus</name>
    <dbReference type="NCBI Taxonomy" id="28112"/>
    <lineage>
        <taxon>Bacteria</taxon>
        <taxon>Pseudomonadati</taxon>
        <taxon>Bacteroidota</taxon>
        <taxon>Bacteroidia</taxon>
        <taxon>Bacteroidales</taxon>
        <taxon>Tannerellaceae</taxon>
        <taxon>Tannerella</taxon>
    </lineage>
</organism>
<dbReference type="AlphaFoldDB" id="A0A3P1Y233"/>
<evidence type="ECO:0000313" key="1">
    <source>
        <dbReference type="EMBL" id="RRD63183.1"/>
    </source>
</evidence>
<dbReference type="GO" id="GO:0047355">
    <property type="term" value="F:CDP-glycerol glycerophosphotransferase activity"/>
    <property type="evidence" value="ECO:0007669"/>
    <property type="project" value="InterPro"/>
</dbReference>
<dbReference type="GO" id="GO:0016020">
    <property type="term" value="C:membrane"/>
    <property type="evidence" value="ECO:0007669"/>
    <property type="project" value="InterPro"/>
</dbReference>